<comment type="caution">
    <text evidence="1">The sequence shown here is derived from an EMBL/GenBank/DDBJ whole genome shotgun (WGS) entry which is preliminary data.</text>
</comment>
<evidence type="ECO:0000313" key="1">
    <source>
        <dbReference type="EMBL" id="RNC98494.1"/>
    </source>
</evidence>
<name>A0A3M8H8F2_9BACI</name>
<dbReference type="PANTHER" id="PTHR34352">
    <property type="entry name" value="PROTEIN YHFA"/>
    <property type="match status" value="1"/>
</dbReference>
<dbReference type="Gene3D" id="3.30.300.20">
    <property type="match status" value="1"/>
</dbReference>
<dbReference type="Pfam" id="PF02566">
    <property type="entry name" value="OsmC"/>
    <property type="match status" value="1"/>
</dbReference>
<organism evidence="1 2">
    <name type="scientific">Lysinibacillus halotolerans</name>
    <dbReference type="NCBI Taxonomy" id="1368476"/>
    <lineage>
        <taxon>Bacteria</taxon>
        <taxon>Bacillati</taxon>
        <taxon>Bacillota</taxon>
        <taxon>Bacilli</taxon>
        <taxon>Bacillales</taxon>
        <taxon>Bacillaceae</taxon>
        <taxon>Lysinibacillus</taxon>
    </lineage>
</organism>
<dbReference type="InterPro" id="IPR015946">
    <property type="entry name" value="KH_dom-like_a/b"/>
</dbReference>
<keyword evidence="2" id="KW-1185">Reference proteome</keyword>
<dbReference type="OrthoDB" id="13625at2"/>
<dbReference type="AlphaFoldDB" id="A0A3M8H8F2"/>
<dbReference type="InterPro" id="IPR003718">
    <property type="entry name" value="OsmC/Ohr_fam"/>
</dbReference>
<protein>
    <submittedName>
        <fullName evidence="1">OsmC family peroxiredoxin</fullName>
    </submittedName>
</protein>
<proteinExistence type="predicted"/>
<gene>
    <name evidence="1" type="ORF">EC501_11005</name>
</gene>
<accession>A0A3M8H8F2</accession>
<sequence length="131" mass="14971">MKFSIENERLVGHLEFGNIYASTDSLKGYKPYELMLTSIVTCSGLLLIKLLNKKRISFTSVNFHVEGIRNTEIANRVEAIDITAYVTFDKELSKEQLKKLEELVIKNCGMIQTIIGSVKVTYNIHYHQLTD</sequence>
<reference evidence="1 2" key="1">
    <citation type="journal article" date="2014" name="Int. J. Syst. Evol. Microbiol.">
        <title>Lysinibacillus halotolerans sp. nov., isolated from saline-alkaline soil.</title>
        <authorList>
            <person name="Kong D."/>
            <person name="Wang Y."/>
            <person name="Zhao B."/>
            <person name="Li Y."/>
            <person name="Song J."/>
            <person name="Zhai Y."/>
            <person name="Zhang C."/>
            <person name="Wang H."/>
            <person name="Chen X."/>
            <person name="Zhao B."/>
            <person name="Ruan Z."/>
        </authorList>
    </citation>
    <scope>NUCLEOTIDE SEQUENCE [LARGE SCALE GENOMIC DNA]</scope>
    <source>
        <strain evidence="1 2">MCCC 1A12703</strain>
    </source>
</reference>
<evidence type="ECO:0000313" key="2">
    <source>
        <dbReference type="Proteomes" id="UP000279909"/>
    </source>
</evidence>
<dbReference type="Proteomes" id="UP000279909">
    <property type="component" value="Unassembled WGS sequence"/>
</dbReference>
<dbReference type="RefSeq" id="WP_122972348.1">
    <property type="nucleotide sequence ID" value="NZ_RHLQ01000025.1"/>
</dbReference>
<dbReference type="EMBL" id="RHLQ01000025">
    <property type="protein sequence ID" value="RNC98494.1"/>
    <property type="molecule type" value="Genomic_DNA"/>
</dbReference>
<dbReference type="SUPFAM" id="SSF82784">
    <property type="entry name" value="OsmC-like"/>
    <property type="match status" value="1"/>
</dbReference>
<dbReference type="InterPro" id="IPR036102">
    <property type="entry name" value="OsmC/Ohrsf"/>
</dbReference>
<dbReference type="PANTHER" id="PTHR34352:SF1">
    <property type="entry name" value="PROTEIN YHFA"/>
    <property type="match status" value="1"/>
</dbReference>